<dbReference type="Gene3D" id="1.10.238.160">
    <property type="match status" value="1"/>
</dbReference>
<dbReference type="EMBL" id="JBCIVJ010000031">
    <property type="protein sequence ID" value="MEN0581922.1"/>
    <property type="molecule type" value="Genomic_DNA"/>
</dbReference>
<organism evidence="1 2">
    <name type="scientific">Phytobacter palmae</name>
    <dbReference type="NCBI Taxonomy" id="1855371"/>
    <lineage>
        <taxon>Bacteria</taxon>
        <taxon>Pseudomonadati</taxon>
        <taxon>Pseudomonadota</taxon>
        <taxon>Gammaproteobacteria</taxon>
        <taxon>Enterobacterales</taxon>
        <taxon>Enterobacteriaceae</taxon>
        <taxon>Phytobacter</taxon>
    </lineage>
</organism>
<sequence>MKKMAVVDKKGLEYIPNIDRMIREKECRELTTLANSTRWKLEKEGKFPKRIKIGATAVAYRLSEIQAWIRGNWHPEWMPEK</sequence>
<gene>
    <name evidence="1" type="ORF">AAIG39_23395</name>
</gene>
<dbReference type="Pfam" id="PF05930">
    <property type="entry name" value="Phage_AlpA"/>
    <property type="match status" value="1"/>
</dbReference>
<dbReference type="RefSeq" id="WP_343194842.1">
    <property type="nucleotide sequence ID" value="NZ_JBCIVJ010000031.1"/>
</dbReference>
<evidence type="ECO:0000313" key="2">
    <source>
        <dbReference type="Proteomes" id="UP001411173"/>
    </source>
</evidence>
<dbReference type="Proteomes" id="UP001411173">
    <property type="component" value="Unassembled WGS sequence"/>
</dbReference>
<proteinExistence type="predicted"/>
<keyword evidence="2" id="KW-1185">Reference proteome</keyword>
<protein>
    <submittedName>
        <fullName evidence="1">AlpA family phage regulatory protein</fullName>
    </submittedName>
</protein>
<dbReference type="InterPro" id="IPR010260">
    <property type="entry name" value="AlpA"/>
</dbReference>
<comment type="caution">
    <text evidence="1">The sequence shown here is derived from an EMBL/GenBank/DDBJ whole genome shotgun (WGS) entry which is preliminary data.</text>
</comment>
<name>A0ABU9VBZ7_9ENTR</name>
<accession>A0ABU9VBZ7</accession>
<reference evidence="1 2" key="1">
    <citation type="submission" date="2024-02" db="EMBL/GenBank/DDBJ databases">
        <title>Whole genome of MDR Enterobacteriaceae from southern Thailand.</title>
        <authorList>
            <person name="Surachat K."/>
        </authorList>
    </citation>
    <scope>NUCLEOTIDE SEQUENCE [LARGE SCALE GENOMIC DNA]</scope>
    <source>
        <strain evidence="1 2">PSU_29</strain>
    </source>
</reference>
<evidence type="ECO:0000313" key="1">
    <source>
        <dbReference type="EMBL" id="MEN0581922.1"/>
    </source>
</evidence>